<dbReference type="Pfam" id="PF13041">
    <property type="entry name" value="PPR_2"/>
    <property type="match status" value="1"/>
</dbReference>
<proteinExistence type="inferred from homology"/>
<feature type="repeat" description="PPR" evidence="3">
    <location>
        <begin position="336"/>
        <end position="370"/>
    </location>
</feature>
<name>A0A9Q1KDB5_9CARY</name>
<dbReference type="InterPro" id="IPR011990">
    <property type="entry name" value="TPR-like_helical_dom_sf"/>
</dbReference>
<dbReference type="PANTHER" id="PTHR45717:SF8">
    <property type="entry name" value="OS01G0301000 PROTEIN"/>
    <property type="match status" value="1"/>
</dbReference>
<accession>A0A9Q1KDB5</accession>
<keyword evidence="2" id="KW-0677">Repeat</keyword>
<protein>
    <recommendedName>
        <fullName evidence="6">Pentatricopeptide repeat-containing protein</fullName>
    </recommendedName>
</protein>
<dbReference type="NCBIfam" id="TIGR00756">
    <property type="entry name" value="PPR"/>
    <property type="match status" value="1"/>
</dbReference>
<dbReference type="Pfam" id="PF01535">
    <property type="entry name" value="PPR"/>
    <property type="match status" value="3"/>
</dbReference>
<organism evidence="4 5">
    <name type="scientific">Carnegiea gigantea</name>
    <dbReference type="NCBI Taxonomy" id="171969"/>
    <lineage>
        <taxon>Eukaryota</taxon>
        <taxon>Viridiplantae</taxon>
        <taxon>Streptophyta</taxon>
        <taxon>Embryophyta</taxon>
        <taxon>Tracheophyta</taxon>
        <taxon>Spermatophyta</taxon>
        <taxon>Magnoliopsida</taxon>
        <taxon>eudicotyledons</taxon>
        <taxon>Gunneridae</taxon>
        <taxon>Pentapetalae</taxon>
        <taxon>Caryophyllales</taxon>
        <taxon>Cactineae</taxon>
        <taxon>Cactaceae</taxon>
        <taxon>Cactoideae</taxon>
        <taxon>Echinocereeae</taxon>
        <taxon>Carnegiea</taxon>
    </lineage>
</organism>
<evidence type="ECO:0000313" key="4">
    <source>
        <dbReference type="EMBL" id="KAJ8440860.1"/>
    </source>
</evidence>
<evidence type="ECO:0000256" key="2">
    <source>
        <dbReference type="ARBA" id="ARBA00022737"/>
    </source>
</evidence>
<evidence type="ECO:0000256" key="3">
    <source>
        <dbReference type="PROSITE-ProRule" id="PRU00708"/>
    </source>
</evidence>
<comment type="caution">
    <text evidence="4">The sequence shown here is derived from an EMBL/GenBank/DDBJ whole genome shotgun (WGS) entry which is preliminary data.</text>
</comment>
<dbReference type="PANTHER" id="PTHR45717">
    <property type="entry name" value="OS12G0527900 PROTEIN"/>
    <property type="match status" value="1"/>
</dbReference>
<dbReference type="SUPFAM" id="SSF48452">
    <property type="entry name" value="TPR-like"/>
    <property type="match status" value="1"/>
</dbReference>
<evidence type="ECO:0000256" key="1">
    <source>
        <dbReference type="ARBA" id="ARBA00007626"/>
    </source>
</evidence>
<dbReference type="Gene3D" id="1.25.40.10">
    <property type="entry name" value="Tetratricopeptide repeat domain"/>
    <property type="match status" value="3"/>
</dbReference>
<reference evidence="4" key="1">
    <citation type="submission" date="2022-04" db="EMBL/GenBank/DDBJ databases">
        <title>Carnegiea gigantea Genome sequencing and assembly v2.</title>
        <authorList>
            <person name="Copetti D."/>
            <person name="Sanderson M.J."/>
            <person name="Burquez A."/>
            <person name="Wojciechowski M.F."/>
        </authorList>
    </citation>
    <scope>NUCLEOTIDE SEQUENCE</scope>
    <source>
        <strain evidence="4">SGP5-SGP5p</strain>
        <tissue evidence="4">Aerial part</tissue>
    </source>
</reference>
<dbReference type="PROSITE" id="PS51375">
    <property type="entry name" value="PPR"/>
    <property type="match status" value="1"/>
</dbReference>
<dbReference type="OrthoDB" id="1717827at2759"/>
<dbReference type="EMBL" id="JAKOGI010000183">
    <property type="protein sequence ID" value="KAJ8440860.1"/>
    <property type="molecule type" value="Genomic_DNA"/>
</dbReference>
<sequence>MTHQYLRQKMIANIGSHQLSGGPLPLRRASTVAWPRKSPENTDRMEKDSLYKMLWAGGEIGMKMSDVLHLLRREGKQFYNADLVACAKTFRECGRFQHSVELLEWMGKGTIDHSKGYNTVCLDIMYNLKGMAEAEKYFASLPPAAKTLPAYGALLNYYSSTFVKLQQKKALQMHQRIDEEDSIDICSCLNKVCCRSLEMLRLISSGESPILRRLCTAATATAALRVSTEKHWGLHKAMLYNKLWVAGSNDGKMSDVLNQLKRQGKGLSTTDLVSCVKDLRKHSRYHNCLEILEWMENHTNDSSDREQALRLSIVCKLKGIDEAEKYFASLPDAAKTSPTYGALLNCYCAEKLIDKALTHFKEMDELNFANVVAFNNLMGLYMKVGQPEKVPPLVQEMKQKNIQLTGYSYSVLIQSYGCLNDLEGVERVANEVQLPNKTTRDWTIYSCIAAAYIRAGQSEKAKAALKKLEQFLDGSYNPDRAAYNHLINLCANLGDSEYVARVWDKLKSRFKSCNNLSYLNMLYSLSRLNDVEGMKKCLQEWELSYQIYDVRLPIAVIDACLKRGMIEEAELLLKDATRRAGERTWKSHVSLMKYYLRKHQIDSALRHMELGIDNRWKQFRGKINMFLDYFMKEKDVDGAEKFCHTLKKAQALDSGVYLGLLQTYAVAEKIAPDMRWRIEEDGVAIGPEHEKLLQKICPN</sequence>
<dbReference type="Proteomes" id="UP001153076">
    <property type="component" value="Unassembled WGS sequence"/>
</dbReference>
<dbReference type="AlphaFoldDB" id="A0A9Q1KDB5"/>
<dbReference type="GO" id="GO:0003729">
    <property type="term" value="F:mRNA binding"/>
    <property type="evidence" value="ECO:0007669"/>
    <property type="project" value="UniProtKB-ARBA"/>
</dbReference>
<evidence type="ECO:0008006" key="6">
    <source>
        <dbReference type="Google" id="ProtNLM"/>
    </source>
</evidence>
<gene>
    <name evidence="4" type="ORF">Cgig2_000748</name>
</gene>
<dbReference type="InterPro" id="IPR002885">
    <property type="entry name" value="PPR_rpt"/>
</dbReference>
<dbReference type="GO" id="GO:0005739">
    <property type="term" value="C:mitochondrion"/>
    <property type="evidence" value="ECO:0007669"/>
    <property type="project" value="TreeGrafter"/>
</dbReference>
<comment type="similarity">
    <text evidence="1">Belongs to the PPR family. P subfamily.</text>
</comment>
<keyword evidence="5" id="KW-1185">Reference proteome</keyword>
<evidence type="ECO:0000313" key="5">
    <source>
        <dbReference type="Proteomes" id="UP001153076"/>
    </source>
</evidence>